<feature type="region of interest" description="Disordered" evidence="5">
    <location>
        <begin position="411"/>
        <end position="440"/>
    </location>
</feature>
<feature type="region of interest" description="Disordered" evidence="5">
    <location>
        <begin position="1"/>
        <end position="68"/>
    </location>
</feature>
<organism evidence="7 8">
    <name type="scientific">Emericellopsis cladophorae</name>
    <dbReference type="NCBI Taxonomy" id="2686198"/>
    <lineage>
        <taxon>Eukaryota</taxon>
        <taxon>Fungi</taxon>
        <taxon>Dikarya</taxon>
        <taxon>Ascomycota</taxon>
        <taxon>Pezizomycotina</taxon>
        <taxon>Sordariomycetes</taxon>
        <taxon>Hypocreomycetidae</taxon>
        <taxon>Hypocreales</taxon>
        <taxon>Bionectriaceae</taxon>
        <taxon>Emericellopsis</taxon>
    </lineage>
</organism>
<evidence type="ECO:0000256" key="4">
    <source>
        <dbReference type="PROSITE-ProRule" id="PRU00601"/>
    </source>
</evidence>
<dbReference type="PROSITE" id="PS51266">
    <property type="entry name" value="ZF_CHY"/>
    <property type="match status" value="1"/>
</dbReference>
<evidence type="ECO:0000313" key="7">
    <source>
        <dbReference type="EMBL" id="KAI6784337.1"/>
    </source>
</evidence>
<feature type="compositionally biased region" description="Polar residues" evidence="5">
    <location>
        <begin position="1"/>
        <end position="12"/>
    </location>
</feature>
<keyword evidence="1" id="KW-0479">Metal-binding</keyword>
<keyword evidence="2 4" id="KW-0863">Zinc-finger</keyword>
<evidence type="ECO:0000313" key="8">
    <source>
        <dbReference type="Proteomes" id="UP001055219"/>
    </source>
</evidence>
<dbReference type="RefSeq" id="XP_051365193.1">
    <property type="nucleotide sequence ID" value="XM_051502807.1"/>
</dbReference>
<evidence type="ECO:0000256" key="1">
    <source>
        <dbReference type="ARBA" id="ARBA00022723"/>
    </source>
</evidence>
<dbReference type="Proteomes" id="UP001055219">
    <property type="component" value="Unassembled WGS sequence"/>
</dbReference>
<accession>A0A9Q0BFT5</accession>
<evidence type="ECO:0000259" key="6">
    <source>
        <dbReference type="PROSITE" id="PS51266"/>
    </source>
</evidence>
<dbReference type="Pfam" id="PF05495">
    <property type="entry name" value="zf-CHY"/>
    <property type="match status" value="1"/>
</dbReference>
<feature type="compositionally biased region" description="Polar residues" evidence="5">
    <location>
        <begin position="188"/>
        <end position="201"/>
    </location>
</feature>
<dbReference type="GO" id="GO:0008270">
    <property type="term" value="F:zinc ion binding"/>
    <property type="evidence" value="ECO:0007669"/>
    <property type="project" value="UniProtKB-KW"/>
</dbReference>
<dbReference type="SUPFAM" id="SSF161219">
    <property type="entry name" value="CHY zinc finger-like"/>
    <property type="match status" value="1"/>
</dbReference>
<dbReference type="GeneID" id="75832860"/>
<dbReference type="InterPro" id="IPR008913">
    <property type="entry name" value="Znf_CHY"/>
</dbReference>
<evidence type="ECO:0000256" key="5">
    <source>
        <dbReference type="SAM" id="MobiDB-lite"/>
    </source>
</evidence>
<feature type="region of interest" description="Disordered" evidence="5">
    <location>
        <begin position="703"/>
        <end position="732"/>
    </location>
</feature>
<reference evidence="7" key="2">
    <citation type="submission" date="2022-07" db="EMBL/GenBank/DDBJ databases">
        <authorList>
            <person name="Goncalves M.F.M."/>
            <person name="Hilario S."/>
            <person name="Van De Peer Y."/>
            <person name="Esteves A.C."/>
            <person name="Alves A."/>
        </authorList>
    </citation>
    <scope>NUCLEOTIDE SEQUENCE</scope>
    <source>
        <strain evidence="7">MUM 19.33</strain>
    </source>
</reference>
<proteinExistence type="predicted"/>
<feature type="compositionally biased region" description="Basic and acidic residues" evidence="5">
    <location>
        <begin position="704"/>
        <end position="715"/>
    </location>
</feature>
<evidence type="ECO:0000256" key="3">
    <source>
        <dbReference type="ARBA" id="ARBA00022833"/>
    </source>
</evidence>
<sequence length="732" mass="81952">METSTGSAQQANAAHGAQSPRRRPRPRGGRTGAAPVLRNQAIAQAPTARVVSKPEASSQTKDPREYRIEQIRRRFKPIETNLPDGTKSLLFKLKPSDPDFPFEMSDLECDLRVPKAYPNQKPSLLVKNKNIPKGSSLNVEKGWDNLVEERRGKGATLLSLINALDRSMESFLSQKQVETIKLVSFQGQNDAAPQAETSRPGSPTKPAPRAQPSSAATLPERPAAANTTRPALRPLEPEPWFTPQQIEEAKARRAKEIRQVDSRMAGVPGYSRSKDGIVFTMPLQIEDRERLPLSIKQVQSVLFIVPLLYPLQNLRIHFNEVEEAVAEPIEELFAHIAAEKKDATLMGHLNYLCGRLYQLPDKVAMAKVEAVRRQVLAPQVSAPKTSAEEKAVDKKDTELYGVKAEKPHVQFIARPPEWDSQPRQGDEPLSSESEDTDDGGVDVEFSEEEAAAPMIEETPERGTMLNFPNIALYGIELLQMTALSLHVKCERCKEMNDFDRLKPNEERKSSCRKCTTPHAATFRPTLIHEHSTRAGFIDLSGCKAADMLPSPFIPTCQNCSSANQELVSVRGESITNVCRVCHAKFTFKIPEVRLLLITPGSLPPPDIPKRKQERLGLRIGDQLPDRGSCAHYKKSFRWFRFSCCNKVYACDNCHDAKEDHINEWANRMLCGWCSREQNYNPEACNYCGRSVIGKKGRGFWEGGKGTRDQRLMSRKDPRKYKRIGTGAASKKD</sequence>
<gene>
    <name evidence="7" type="ORF">J7T54_006382</name>
</gene>
<name>A0A9Q0BFT5_9HYPO</name>
<dbReference type="InterPro" id="IPR037274">
    <property type="entry name" value="Znf_CHY_sf"/>
</dbReference>
<dbReference type="OrthoDB" id="10253329at2759"/>
<dbReference type="AlphaFoldDB" id="A0A9Q0BFT5"/>
<keyword evidence="8" id="KW-1185">Reference proteome</keyword>
<evidence type="ECO:0000256" key="2">
    <source>
        <dbReference type="ARBA" id="ARBA00022771"/>
    </source>
</evidence>
<feature type="domain" description="CHY-type" evidence="6">
    <location>
        <begin position="622"/>
        <end position="689"/>
    </location>
</feature>
<reference evidence="7" key="1">
    <citation type="journal article" date="2021" name="J Fungi (Basel)">
        <title>Genomic and Metabolomic Analyses of the Marine Fungus Emericellopsis cladophorae: Insights into Saltwater Adaptability Mechanisms and Its Biosynthetic Potential.</title>
        <authorList>
            <person name="Goncalves M.F.M."/>
            <person name="Hilario S."/>
            <person name="Van de Peer Y."/>
            <person name="Esteves A.C."/>
            <person name="Alves A."/>
        </authorList>
    </citation>
    <scope>NUCLEOTIDE SEQUENCE</scope>
    <source>
        <strain evidence="7">MUM 19.33</strain>
    </source>
</reference>
<keyword evidence="3" id="KW-0862">Zinc</keyword>
<dbReference type="EMBL" id="JAGIXG020000004">
    <property type="protein sequence ID" value="KAI6784337.1"/>
    <property type="molecule type" value="Genomic_DNA"/>
</dbReference>
<feature type="region of interest" description="Disordered" evidence="5">
    <location>
        <begin position="188"/>
        <end position="243"/>
    </location>
</feature>
<comment type="caution">
    <text evidence="7">The sequence shown here is derived from an EMBL/GenBank/DDBJ whole genome shotgun (WGS) entry which is preliminary data.</text>
</comment>
<protein>
    <recommendedName>
        <fullName evidence="6">CHY-type domain-containing protein</fullName>
    </recommendedName>
</protein>